<dbReference type="AlphaFoldDB" id="A0A1X9LZT0"/>
<dbReference type="PANTHER" id="PTHR36933">
    <property type="entry name" value="SLL0788 PROTEIN"/>
    <property type="match status" value="1"/>
</dbReference>
<feature type="domain" description="DUF305" evidence="3">
    <location>
        <begin position="57"/>
        <end position="199"/>
    </location>
</feature>
<sequence>MSRIRTTLMLTGVLAAAITLAGCSSGSGSMSGMDHGSGSSTMMSSGSSESATFNDQDVMFAQMMTAHHQQAIEMSDTLLSKSGVDEKVTQLAEKIKAAQQPEIDTMTGWLESWGASTDGMMMDHGSDGMMSADDMTALEQADGAAAGKLFLERMIQHHQGAIEMAQTEVDSGENADAVALAKKIITDQTAEIAQMQIMLASA</sequence>
<evidence type="ECO:0000259" key="3">
    <source>
        <dbReference type="Pfam" id="PF03713"/>
    </source>
</evidence>
<feature type="signal peptide" evidence="2">
    <location>
        <begin position="1"/>
        <end position="21"/>
    </location>
</feature>
<evidence type="ECO:0000313" key="4">
    <source>
        <dbReference type="EMBL" id="ARJ07580.1"/>
    </source>
</evidence>
<geneLocation type="plasmid" evidence="4">
    <name>unnamed1</name>
</geneLocation>
<feature type="chain" id="PRO_5038464940" evidence="2">
    <location>
        <begin position="22"/>
        <end position="202"/>
    </location>
</feature>
<dbReference type="Gene3D" id="1.20.1260.10">
    <property type="match status" value="1"/>
</dbReference>
<name>A0A1X9LZT0_9MICO</name>
<accession>A0A1X9LZT0</accession>
<reference evidence="4 5" key="1">
    <citation type="submission" date="2017-04" db="EMBL/GenBank/DDBJ databases">
        <authorList>
            <person name="Afonso C.L."/>
            <person name="Miller P.J."/>
            <person name="Scott M.A."/>
            <person name="Spackman E."/>
            <person name="Goraichik I."/>
            <person name="Dimitrov K.M."/>
            <person name="Suarez D.L."/>
            <person name="Swayne D.E."/>
        </authorList>
    </citation>
    <scope>NUCLEOTIDE SEQUENCE [LARGE SCALE GENOMIC DNA]</scope>
    <source>
        <strain evidence="5">XA(T)</strain>
        <plasmid evidence="5">Plasmid unnamed1</plasmid>
    </source>
</reference>
<keyword evidence="4" id="KW-0614">Plasmid</keyword>
<evidence type="ECO:0000313" key="5">
    <source>
        <dbReference type="Proteomes" id="UP000192775"/>
    </source>
</evidence>
<keyword evidence="2" id="KW-0732">Signal</keyword>
<dbReference type="Proteomes" id="UP000192775">
    <property type="component" value="Plasmid unnamed1"/>
</dbReference>
<dbReference type="PROSITE" id="PS51257">
    <property type="entry name" value="PROKAR_LIPOPROTEIN"/>
    <property type="match status" value="1"/>
</dbReference>
<dbReference type="Pfam" id="PF03713">
    <property type="entry name" value="DUF305"/>
    <property type="match status" value="1"/>
</dbReference>
<dbReference type="PANTHER" id="PTHR36933:SF1">
    <property type="entry name" value="SLL0788 PROTEIN"/>
    <property type="match status" value="1"/>
</dbReference>
<dbReference type="KEGG" id="cphy:B5808_19480"/>
<gene>
    <name evidence="4" type="ORF">B5808_19480</name>
</gene>
<protein>
    <submittedName>
        <fullName evidence="4">DUF305 domain-containing protein</fullName>
    </submittedName>
</protein>
<dbReference type="EMBL" id="CP020716">
    <property type="protein sequence ID" value="ARJ07580.1"/>
    <property type="molecule type" value="Genomic_DNA"/>
</dbReference>
<proteinExistence type="predicted"/>
<organism evidence="4 5">
    <name type="scientific">Cnuibacter physcomitrellae</name>
    <dbReference type="NCBI Taxonomy" id="1619308"/>
    <lineage>
        <taxon>Bacteria</taxon>
        <taxon>Bacillati</taxon>
        <taxon>Actinomycetota</taxon>
        <taxon>Actinomycetes</taxon>
        <taxon>Micrococcales</taxon>
        <taxon>Microbacteriaceae</taxon>
        <taxon>Cnuibacter</taxon>
    </lineage>
</organism>
<feature type="region of interest" description="Disordered" evidence="1">
    <location>
        <begin position="26"/>
        <end position="50"/>
    </location>
</feature>
<keyword evidence="5" id="KW-1185">Reference proteome</keyword>
<dbReference type="InterPro" id="IPR012347">
    <property type="entry name" value="Ferritin-like"/>
</dbReference>
<dbReference type="InterPro" id="IPR005183">
    <property type="entry name" value="DUF305_CopM-like"/>
</dbReference>
<evidence type="ECO:0000256" key="2">
    <source>
        <dbReference type="SAM" id="SignalP"/>
    </source>
</evidence>
<evidence type="ECO:0000256" key="1">
    <source>
        <dbReference type="SAM" id="MobiDB-lite"/>
    </source>
</evidence>